<dbReference type="Proteomes" id="UP000321812">
    <property type="component" value="Unassembled WGS sequence"/>
</dbReference>
<dbReference type="AlphaFoldDB" id="A0A562X7L2"/>
<dbReference type="GO" id="GO:0016757">
    <property type="term" value="F:glycosyltransferase activity"/>
    <property type="evidence" value="ECO:0007669"/>
    <property type="project" value="TreeGrafter"/>
</dbReference>
<feature type="binding site" evidence="2">
    <location>
        <position position="144"/>
    </location>
    <ligand>
        <name>substrate</name>
    </ligand>
</feature>
<dbReference type="NCBIfam" id="TIGR03590">
    <property type="entry name" value="PseG"/>
    <property type="match status" value="1"/>
</dbReference>
<sequence>MRVKKVLIYANGGQSVGLGHIVRMISFASYLKGFQIYFVSDNKSRFSAGHDLVKNSGFELVKIQTLDDILEIKAEFLIVDSYDVPAEFFTKSKIKFKKVMCIDDECELEFYDVDYIFNQNLYAKALPYKTSERTEKIFEFLCLRDEFLGQNKIHIKNEITDILLTLGGSDDKNLTKKIILSLSEFLKQKNITLHTVIGKAFKFRDEIISFESKNIKCYENAKMVDLMKNCDIAICGLGQTAYELFCLGVPILGLILAENQENLAKFGSHNGMLVSVEDDKILENLQNLNYEKRLTMRKNIDTKFKFHHINELNFDKIFC</sequence>
<dbReference type="Gene3D" id="3.40.50.11190">
    <property type="match status" value="1"/>
</dbReference>
<proteinExistence type="predicted"/>
<feature type="binding site" evidence="2">
    <location>
        <position position="243"/>
    </location>
    <ligand>
        <name>substrate</name>
    </ligand>
</feature>
<protein>
    <submittedName>
        <fullName evidence="3">UDP-2,4-diacetamido-2,4, 6-trideoxy-beta-L-altropyranose hydrolase</fullName>
        <ecNumber evidence="3">3.6.1.57</ecNumber>
    </submittedName>
</protein>
<reference evidence="3 4" key="1">
    <citation type="submission" date="2019-07" db="EMBL/GenBank/DDBJ databases">
        <title>Rapid identification of Enteric Bacteria from Whole Genome Sequences (WGS) using Average Nucleotide Identity (ANI).</title>
        <authorList>
            <person name="Lane C."/>
        </authorList>
    </citation>
    <scope>NUCLEOTIDE SEQUENCE [LARGE SCALE GENOMIC DNA]</scope>
    <source>
        <strain evidence="3 4">D2411</strain>
    </source>
</reference>
<evidence type="ECO:0000313" key="3">
    <source>
        <dbReference type="EMBL" id="TWO18184.1"/>
    </source>
</evidence>
<dbReference type="Gene3D" id="3.40.50.2000">
    <property type="entry name" value="Glycogen Phosphorylase B"/>
    <property type="match status" value="1"/>
</dbReference>
<evidence type="ECO:0000256" key="2">
    <source>
        <dbReference type="PIRSR" id="PIRSR620023-2"/>
    </source>
</evidence>
<feature type="active site" description="Proton acceptor" evidence="1">
    <location>
        <position position="20"/>
    </location>
</feature>
<name>A0A562X7L2_CAMHY</name>
<dbReference type="GO" id="GO:0016787">
    <property type="term" value="F:hydrolase activity"/>
    <property type="evidence" value="ECO:0007669"/>
    <property type="project" value="UniProtKB-KW"/>
</dbReference>
<comment type="caution">
    <text evidence="3">The sequence shown here is derived from an EMBL/GenBank/DDBJ whole genome shotgun (WGS) entry which is preliminary data.</text>
</comment>
<gene>
    <name evidence="3" type="primary">pseG</name>
    <name evidence="3" type="ORF">YZ82_09305</name>
</gene>
<dbReference type="PANTHER" id="PTHR21015:SF22">
    <property type="entry name" value="GLYCOSYLTRANSFERASE"/>
    <property type="match status" value="1"/>
</dbReference>
<dbReference type="EC" id="3.6.1.57" evidence="3"/>
<dbReference type="PANTHER" id="PTHR21015">
    <property type="entry name" value="UDP-N-ACETYLGLUCOSAMINE--N-ACETYLMURAMYL-(PENTAPEPTIDE) PYROPHOSPHORYL-UNDECAPRENOL N-ACETYLGLUCOSAMINE TRANSFERASE 1"/>
    <property type="match status" value="1"/>
</dbReference>
<evidence type="ECO:0000313" key="4">
    <source>
        <dbReference type="Proteomes" id="UP000321812"/>
    </source>
</evidence>
<dbReference type="InterPro" id="IPR020023">
    <property type="entry name" value="PseG"/>
</dbReference>
<keyword evidence="3" id="KW-0378">Hydrolase</keyword>
<accession>A0A562X7L2</accession>
<dbReference type="SUPFAM" id="SSF53756">
    <property type="entry name" value="UDP-Glycosyltransferase/glycogen phosphorylase"/>
    <property type="match status" value="1"/>
</dbReference>
<dbReference type="EMBL" id="VOAP01000029">
    <property type="protein sequence ID" value="TWO18184.1"/>
    <property type="molecule type" value="Genomic_DNA"/>
</dbReference>
<evidence type="ECO:0000256" key="1">
    <source>
        <dbReference type="PIRSR" id="PIRSR620023-1"/>
    </source>
</evidence>
<organism evidence="3 4">
    <name type="scientific">Campylobacter hyointestinalis</name>
    <dbReference type="NCBI Taxonomy" id="198"/>
    <lineage>
        <taxon>Bacteria</taxon>
        <taxon>Pseudomonadati</taxon>
        <taxon>Campylobacterota</taxon>
        <taxon>Epsilonproteobacteria</taxon>
        <taxon>Campylobacterales</taxon>
        <taxon>Campylobacteraceae</taxon>
        <taxon>Campylobacter</taxon>
    </lineage>
</organism>